<dbReference type="EMBL" id="BAABME010005720">
    <property type="protein sequence ID" value="GAA0166424.1"/>
    <property type="molecule type" value="Genomic_DNA"/>
</dbReference>
<evidence type="ECO:0000313" key="1">
    <source>
        <dbReference type="EMBL" id="GAA0166424.1"/>
    </source>
</evidence>
<comment type="caution">
    <text evidence="1">The sequence shown here is derived from an EMBL/GenBank/DDBJ whole genome shotgun (WGS) entry which is preliminary data.</text>
</comment>
<reference evidence="1 2" key="1">
    <citation type="submission" date="2024-01" db="EMBL/GenBank/DDBJ databases">
        <title>The complete chloroplast genome sequence of Lithospermum erythrorhizon: insights into the phylogenetic relationship among Boraginaceae species and the maternal lineages of purple gromwells.</title>
        <authorList>
            <person name="Okada T."/>
            <person name="Watanabe K."/>
        </authorList>
    </citation>
    <scope>NUCLEOTIDE SEQUENCE [LARGE SCALE GENOMIC DNA]</scope>
</reference>
<sequence length="104" mass="11528">MFTDLGSVKDVNTGLAIDMEHLFSKETFEDSCNIDWTEGLNQVDLVDLSNPSHCSTSSRIGLVDEQLCQNQRLISIGPLDVFTGILNCQIEKILGIQSPLSYNH</sequence>
<organism evidence="1 2">
    <name type="scientific">Lithospermum erythrorhizon</name>
    <name type="common">Purple gromwell</name>
    <name type="synonym">Lithospermum officinale var. erythrorhizon</name>
    <dbReference type="NCBI Taxonomy" id="34254"/>
    <lineage>
        <taxon>Eukaryota</taxon>
        <taxon>Viridiplantae</taxon>
        <taxon>Streptophyta</taxon>
        <taxon>Embryophyta</taxon>
        <taxon>Tracheophyta</taxon>
        <taxon>Spermatophyta</taxon>
        <taxon>Magnoliopsida</taxon>
        <taxon>eudicotyledons</taxon>
        <taxon>Gunneridae</taxon>
        <taxon>Pentapetalae</taxon>
        <taxon>asterids</taxon>
        <taxon>lamiids</taxon>
        <taxon>Boraginales</taxon>
        <taxon>Boraginaceae</taxon>
        <taxon>Boraginoideae</taxon>
        <taxon>Lithospermeae</taxon>
        <taxon>Lithospermum</taxon>
    </lineage>
</organism>
<accession>A0AAV3QQW1</accession>
<dbReference type="AlphaFoldDB" id="A0AAV3QQW1"/>
<keyword evidence="2" id="KW-1185">Reference proteome</keyword>
<evidence type="ECO:0000313" key="2">
    <source>
        <dbReference type="Proteomes" id="UP001454036"/>
    </source>
</evidence>
<proteinExistence type="predicted"/>
<dbReference type="Proteomes" id="UP001454036">
    <property type="component" value="Unassembled WGS sequence"/>
</dbReference>
<gene>
    <name evidence="1" type="ORF">LIER_21579</name>
</gene>
<protein>
    <submittedName>
        <fullName evidence="1">Uncharacterized protein</fullName>
    </submittedName>
</protein>
<name>A0AAV3QQW1_LITER</name>